<reference evidence="2 3" key="1">
    <citation type="submission" date="2019-08" db="EMBL/GenBank/DDBJ databases">
        <authorList>
            <person name="Peeters C."/>
        </authorList>
    </citation>
    <scope>NUCLEOTIDE SEQUENCE [LARGE SCALE GENOMIC DNA]</scope>
    <source>
        <strain evidence="2 3">LMG 31010</strain>
    </source>
</reference>
<dbReference type="InterPro" id="IPR036411">
    <property type="entry name" value="TorD-like_sf"/>
</dbReference>
<gene>
    <name evidence="2" type="primary">narJ</name>
    <name evidence="2" type="ORF">PCO31010_00332</name>
</gene>
<dbReference type="NCBIfam" id="TIGR00684">
    <property type="entry name" value="narJ"/>
    <property type="match status" value="1"/>
</dbReference>
<dbReference type="PANTHER" id="PTHR43680">
    <property type="entry name" value="NITRATE REDUCTASE MOLYBDENUM COFACTOR ASSEMBLY CHAPERONE"/>
    <property type="match status" value="1"/>
</dbReference>
<dbReference type="Pfam" id="PF02613">
    <property type="entry name" value="Nitrate_red_del"/>
    <property type="match status" value="1"/>
</dbReference>
<sequence>MAVPHAQNHVSTLSLPCRLLGALLHYPGEDVTDAMTDIRQALLNTPRLSGVARRELVSFFDYWQTRELLTLQENYVAQFDRGRETSLYLFEHVYGESRDRGQAMVDLMQTYERSGIYLAPGELPDYLPAFLEYVSVLPEPDGMARLQDIEHLVQTIDAGLAKRGSPYAGLTRVLLWLGGASTALRDPQAPPEHVDDASVVPQAQDFEAIDASYQDAPVRFMGAGHPGGQGNTVGEPIQFYARRPGR</sequence>
<protein>
    <submittedName>
        <fullName evidence="2">Nitrate reductase molybdenum cofactor assembly chaperone NarJ</fullName>
    </submittedName>
</protein>
<dbReference type="RefSeq" id="WP_150662700.1">
    <property type="nucleotide sequence ID" value="NZ_CABPSA010000001.1"/>
</dbReference>
<dbReference type="Proteomes" id="UP000343335">
    <property type="component" value="Unassembled WGS sequence"/>
</dbReference>
<dbReference type="InterPro" id="IPR020945">
    <property type="entry name" value="DMSO/NO3_reduct_chaperone"/>
</dbReference>
<accession>A0A5E4RT13</accession>
<evidence type="ECO:0000313" key="3">
    <source>
        <dbReference type="Proteomes" id="UP000343335"/>
    </source>
</evidence>
<evidence type="ECO:0000313" key="2">
    <source>
        <dbReference type="EMBL" id="VVD65522.1"/>
    </source>
</evidence>
<dbReference type="SUPFAM" id="SSF89155">
    <property type="entry name" value="TorD-like"/>
    <property type="match status" value="1"/>
</dbReference>
<dbReference type="PANTHER" id="PTHR43680:SF2">
    <property type="entry name" value="NITRATE REDUCTASE MOLYBDENUM COFACTOR ASSEMBLY CHAPERONE NARJ"/>
    <property type="match status" value="1"/>
</dbReference>
<dbReference type="EMBL" id="CABPSA010000001">
    <property type="protein sequence ID" value="VVD65522.1"/>
    <property type="molecule type" value="Genomic_DNA"/>
</dbReference>
<dbReference type="OrthoDB" id="8478585at2"/>
<dbReference type="AlphaFoldDB" id="A0A5E4RT13"/>
<name>A0A5E4RT13_9BURK</name>
<proteinExistence type="predicted"/>
<organism evidence="2 3">
    <name type="scientific">Pandoraea commovens</name>
    <dbReference type="NCBI Taxonomy" id="2508289"/>
    <lineage>
        <taxon>Bacteria</taxon>
        <taxon>Pseudomonadati</taxon>
        <taxon>Pseudomonadota</taxon>
        <taxon>Betaproteobacteria</taxon>
        <taxon>Burkholderiales</taxon>
        <taxon>Burkholderiaceae</taxon>
        <taxon>Pandoraea</taxon>
    </lineage>
</organism>
<evidence type="ECO:0000256" key="1">
    <source>
        <dbReference type="ARBA" id="ARBA00023063"/>
    </source>
</evidence>
<dbReference type="GO" id="GO:0051082">
    <property type="term" value="F:unfolded protein binding"/>
    <property type="evidence" value="ECO:0007669"/>
    <property type="project" value="InterPro"/>
</dbReference>
<dbReference type="Gene3D" id="1.10.3480.10">
    <property type="entry name" value="TorD-like"/>
    <property type="match status" value="1"/>
</dbReference>
<dbReference type="GO" id="GO:0051131">
    <property type="term" value="P:chaperone-mediated protein complex assembly"/>
    <property type="evidence" value="ECO:0007669"/>
    <property type="project" value="InterPro"/>
</dbReference>
<dbReference type="InterPro" id="IPR003765">
    <property type="entry name" value="NO3_reductase_chaperone_NarJ"/>
</dbReference>
<keyword evidence="1" id="KW-0534">Nitrate assimilation</keyword>
<dbReference type="GO" id="GO:0042128">
    <property type="term" value="P:nitrate assimilation"/>
    <property type="evidence" value="ECO:0007669"/>
    <property type="project" value="UniProtKB-KW"/>
</dbReference>
<dbReference type="GO" id="GO:0016530">
    <property type="term" value="F:metallochaperone activity"/>
    <property type="evidence" value="ECO:0007669"/>
    <property type="project" value="TreeGrafter"/>
</dbReference>